<evidence type="ECO:0000259" key="1">
    <source>
        <dbReference type="Pfam" id="PF15611"/>
    </source>
</evidence>
<dbReference type="InterPro" id="IPR028943">
    <property type="entry name" value="ZorC_EH_Signature_dom"/>
</dbReference>
<dbReference type="Proteomes" id="UP000183994">
    <property type="component" value="Unassembled WGS sequence"/>
</dbReference>
<accession>A0A1M6NVR3</accession>
<dbReference type="EMBL" id="FQZU01000016">
    <property type="protein sequence ID" value="SHJ99738.1"/>
    <property type="molecule type" value="Genomic_DNA"/>
</dbReference>
<sequence length="493" mass="56376">MSRIRPPKINLPEWGEMGGADWASSMTDALESLSRNIGTNSNKFLLRKDEISRLCRKGTPLSRMLKTKRDAKIFAILWNEDRAILQAYPPSSKTLEIIHNLFPRPSLQIVINLLDLFFREYDHLPDSQSLSQTVRKMMENYSQSPFVGDQGRIFDNKEILFGPDGPRALARESIRSKKDFEQACFDKGLPIGMGGRFLELAKQQYYLETIANLKIGAKSAIFSEVNKTSVKESPSQRNGEFFGHDIVRAMIDRVSASKTVMPDNWIQVVLSIAGDPRRSKGGGNYQRWWSPLEGEYRSRMLRWLSRYDLNLFLRVLQESSTTDAMKRMFPARRLFLEGLEKSGLVCESVLFLSWSAESYVKRSIPKSKLPHYNSLSDYDTSVIYLNLGKCHLIEGTHNYRLWLHGKLPPKNPIDFPFFSGLSSRDLGMGLKEQYEKAIRTGKQGPPPIGVIHSRNLTWQKNAIKGMKKFGLRVDPEKVLSAQDYDEYLEKFGA</sequence>
<dbReference type="RefSeq" id="WP_073476589.1">
    <property type="nucleotide sequence ID" value="NZ_FQZU01000016.1"/>
</dbReference>
<feature type="domain" description="Zorya protein ZorC EH" evidence="1">
    <location>
        <begin position="25"/>
        <end position="463"/>
    </location>
</feature>
<name>A0A1M6NVR3_9BACT</name>
<dbReference type="Pfam" id="PF15611">
    <property type="entry name" value="EH_Signature"/>
    <property type="match status" value="1"/>
</dbReference>
<evidence type="ECO:0000313" key="2">
    <source>
        <dbReference type="EMBL" id="SHJ99738.1"/>
    </source>
</evidence>
<protein>
    <submittedName>
        <fullName evidence="2">EH_Signature domain-containing protein</fullName>
    </submittedName>
</protein>
<proteinExistence type="predicted"/>
<dbReference type="AlphaFoldDB" id="A0A1M6NVR3"/>
<keyword evidence="3" id="KW-1185">Reference proteome</keyword>
<gene>
    <name evidence="2" type="ORF">SAMN02745216_02671</name>
</gene>
<dbReference type="STRING" id="1121393.SAMN02745216_02671"/>
<evidence type="ECO:0000313" key="3">
    <source>
        <dbReference type="Proteomes" id="UP000183994"/>
    </source>
</evidence>
<dbReference type="OrthoDB" id="5431366at2"/>
<organism evidence="2 3">
    <name type="scientific">Desulfatibacillum alkenivorans DSM 16219</name>
    <dbReference type="NCBI Taxonomy" id="1121393"/>
    <lineage>
        <taxon>Bacteria</taxon>
        <taxon>Pseudomonadati</taxon>
        <taxon>Thermodesulfobacteriota</taxon>
        <taxon>Desulfobacteria</taxon>
        <taxon>Desulfobacterales</taxon>
        <taxon>Desulfatibacillaceae</taxon>
        <taxon>Desulfatibacillum</taxon>
    </lineage>
</organism>
<reference evidence="3" key="1">
    <citation type="submission" date="2016-11" db="EMBL/GenBank/DDBJ databases">
        <authorList>
            <person name="Varghese N."/>
            <person name="Submissions S."/>
        </authorList>
    </citation>
    <scope>NUCLEOTIDE SEQUENCE [LARGE SCALE GENOMIC DNA]</scope>
    <source>
        <strain evidence="3">DSM 16219</strain>
    </source>
</reference>